<dbReference type="Proteomes" id="UP000290407">
    <property type="component" value="Unassembled WGS sequence"/>
</dbReference>
<comment type="caution">
    <text evidence="1">The sequence shown here is derived from an EMBL/GenBank/DDBJ whole genome shotgun (WGS) entry which is preliminary data.</text>
</comment>
<proteinExistence type="predicted"/>
<accession>A0A4Q2UG87</accession>
<evidence type="ECO:0000313" key="1">
    <source>
        <dbReference type="EMBL" id="RYC66260.1"/>
    </source>
</evidence>
<sequence length="132" mass="15357">MKNEKHMRPFFRISRGNDWYGKSTPLDIYIDGIKVGSVFHNDYDDFLVSPGFHEIYVKMDWYKSAPYKVEMVEGYILNAMIALDVIMPRITMGSVMMGYGILEWFRASVLDGDNFFVLKPSPRDLRAKKCPD</sequence>
<evidence type="ECO:0000313" key="2">
    <source>
        <dbReference type="Proteomes" id="UP000290407"/>
    </source>
</evidence>
<keyword evidence="2" id="KW-1185">Reference proteome</keyword>
<gene>
    <name evidence="1" type="ORF">EQG79_30625</name>
</gene>
<dbReference type="EMBL" id="SBLB01000018">
    <property type="protein sequence ID" value="RYC66260.1"/>
    <property type="molecule type" value="Genomic_DNA"/>
</dbReference>
<name>A0A4Q2UG87_9BACT</name>
<dbReference type="AlphaFoldDB" id="A0A4Q2UG87"/>
<evidence type="ECO:0008006" key="3">
    <source>
        <dbReference type="Google" id="ProtNLM"/>
    </source>
</evidence>
<reference evidence="1 2" key="1">
    <citation type="submission" date="2019-01" db="EMBL/GenBank/DDBJ databases">
        <title>Spirosoma flava sp. nov., a propanil-degrading bacterium isolated from herbicide-contaminated soil.</title>
        <authorList>
            <person name="Zhang L."/>
            <person name="Jiang J.-D."/>
        </authorList>
    </citation>
    <scope>NUCLEOTIDE SEQUENCE [LARGE SCALE GENOMIC DNA]</scope>
    <source>
        <strain evidence="1 2">TY50</strain>
    </source>
</reference>
<protein>
    <recommendedName>
        <fullName evidence="3">PEGA domain-containing protein</fullName>
    </recommendedName>
</protein>
<dbReference type="RefSeq" id="WP_129607032.1">
    <property type="nucleotide sequence ID" value="NZ_SBLB01000018.1"/>
</dbReference>
<organism evidence="1 2">
    <name type="scientific">Spirosoma sordidisoli</name>
    <dbReference type="NCBI Taxonomy" id="2502893"/>
    <lineage>
        <taxon>Bacteria</taxon>
        <taxon>Pseudomonadati</taxon>
        <taxon>Bacteroidota</taxon>
        <taxon>Cytophagia</taxon>
        <taxon>Cytophagales</taxon>
        <taxon>Cytophagaceae</taxon>
        <taxon>Spirosoma</taxon>
    </lineage>
</organism>